<evidence type="ECO:0000256" key="1">
    <source>
        <dbReference type="ARBA" id="ARBA00006432"/>
    </source>
</evidence>
<dbReference type="Gene3D" id="2.30.38.10">
    <property type="entry name" value="Luciferase, Domain 3"/>
    <property type="match status" value="1"/>
</dbReference>
<dbReference type="InterPro" id="IPR045851">
    <property type="entry name" value="AMP-bd_C_sf"/>
</dbReference>
<keyword evidence="2" id="KW-0436">Ligase</keyword>
<evidence type="ECO:0000259" key="3">
    <source>
        <dbReference type="Pfam" id="PF00501"/>
    </source>
</evidence>
<dbReference type="Pfam" id="PF00501">
    <property type="entry name" value="AMP-binding"/>
    <property type="match status" value="1"/>
</dbReference>
<dbReference type="SUPFAM" id="SSF56801">
    <property type="entry name" value="Acetyl-CoA synthetase-like"/>
    <property type="match status" value="1"/>
</dbReference>
<feature type="domain" description="AMP-dependent synthetase/ligase" evidence="3">
    <location>
        <begin position="71"/>
        <end position="416"/>
    </location>
</feature>
<evidence type="ECO:0000256" key="2">
    <source>
        <dbReference type="ARBA" id="ARBA00022598"/>
    </source>
</evidence>
<proteinExistence type="inferred from homology"/>
<reference evidence="5 6" key="1">
    <citation type="submission" date="2014-06" db="EMBL/GenBank/DDBJ databases">
        <title>Evolutionary Origins and Diversification of the Mycorrhizal Mutualists.</title>
        <authorList>
            <consortium name="DOE Joint Genome Institute"/>
            <consortium name="Mycorrhizal Genomics Consortium"/>
            <person name="Kohler A."/>
            <person name="Kuo A."/>
            <person name="Nagy L.G."/>
            <person name="Floudas D."/>
            <person name="Copeland A."/>
            <person name="Barry K.W."/>
            <person name="Cichocki N."/>
            <person name="Veneault-Fourrey C."/>
            <person name="LaButti K."/>
            <person name="Lindquist E.A."/>
            <person name="Lipzen A."/>
            <person name="Lundell T."/>
            <person name="Morin E."/>
            <person name="Murat C."/>
            <person name="Riley R."/>
            <person name="Ohm R."/>
            <person name="Sun H."/>
            <person name="Tunlid A."/>
            <person name="Henrissat B."/>
            <person name="Grigoriev I.V."/>
            <person name="Hibbett D.S."/>
            <person name="Martin F."/>
        </authorList>
    </citation>
    <scope>NUCLEOTIDE SEQUENCE [LARGE SCALE GENOMIC DNA]</scope>
    <source>
        <strain evidence="5 6">SS14</strain>
    </source>
</reference>
<dbReference type="InterPro" id="IPR025110">
    <property type="entry name" value="AMP-bd_C"/>
</dbReference>
<dbReference type="GO" id="GO:0016405">
    <property type="term" value="F:CoA-ligase activity"/>
    <property type="evidence" value="ECO:0007669"/>
    <property type="project" value="TreeGrafter"/>
</dbReference>
<evidence type="ECO:0000313" key="6">
    <source>
        <dbReference type="Proteomes" id="UP000054279"/>
    </source>
</evidence>
<dbReference type="PROSITE" id="PS00455">
    <property type="entry name" value="AMP_BINDING"/>
    <property type="match status" value="1"/>
</dbReference>
<dbReference type="InterPro" id="IPR000873">
    <property type="entry name" value="AMP-dep_synth/lig_dom"/>
</dbReference>
<dbReference type="Proteomes" id="UP000054279">
    <property type="component" value="Unassembled WGS sequence"/>
</dbReference>
<dbReference type="PANTHER" id="PTHR24096">
    <property type="entry name" value="LONG-CHAIN-FATTY-ACID--COA LIGASE"/>
    <property type="match status" value="1"/>
</dbReference>
<dbReference type="Gene3D" id="3.30.300.30">
    <property type="match status" value="1"/>
</dbReference>
<protein>
    <recommendedName>
        <fullName evidence="7">4-coumarate--CoA ligase</fullName>
    </recommendedName>
</protein>
<sequence>MYIRSPFPPLPPLPDTNCYNFLFRTPDRLALEDYVMYIDAVTGRKVTRYQFIERIYDCMTALGTSQDKGGLGLGNDCVVGILSDNCIDYCTLIHALLGLTAPFALFSSYATPHELKHFLNRSKSTHMFVHADLLEKFLSVAREEDFPFENIFVLDGKVTSGLKFRSLDNMITEVRRNQLPKEPVRAAGKDTLAYLVFSSGTSGLPKAVMISHGNLIASMFQTMIMMMEVAKVKPPPPDFHPVTLGFLPIYHSYGLHGLCLRPPLRPSTIVIFPRWDLDLVLSSIPKYRITTLLAIPSVIHTLLSSPKFANTDLSSVVAILSGAAYLPPSLQRKIGNVVKTASLSEGYGMSEATLSVVGNLPTEGLMKGIVEYDPTATGILFPGVEAVILRPDGTHCLPDEPGDLYVKGTNVALGYWNDSEATKSTFIANGWLKTGDRFRVTSKGMFYFEDREKDTLKVSGLQVSPAEIETTILAEPSNIISDVAVSGVQLPTARTSDDKAPRAWIVLTERGKKLSEDQAKTIVADWVKKCLSKYKWLRGGVEIVDEIPKNPTGKVLRRVLVDTFEAKNGKSKL</sequence>
<organism evidence="5 6">
    <name type="scientific">Sphaerobolus stellatus (strain SS14)</name>
    <dbReference type="NCBI Taxonomy" id="990650"/>
    <lineage>
        <taxon>Eukaryota</taxon>
        <taxon>Fungi</taxon>
        <taxon>Dikarya</taxon>
        <taxon>Basidiomycota</taxon>
        <taxon>Agaricomycotina</taxon>
        <taxon>Agaricomycetes</taxon>
        <taxon>Phallomycetidae</taxon>
        <taxon>Geastrales</taxon>
        <taxon>Sphaerobolaceae</taxon>
        <taxon>Sphaerobolus</taxon>
    </lineage>
</organism>
<accession>A0A0C9ULM2</accession>
<dbReference type="PANTHER" id="PTHR24096:SF149">
    <property type="entry name" value="AMP-BINDING DOMAIN-CONTAINING PROTEIN-RELATED"/>
    <property type="match status" value="1"/>
</dbReference>
<dbReference type="HOGENOM" id="CLU_000022_59_2_1"/>
<evidence type="ECO:0000313" key="5">
    <source>
        <dbReference type="EMBL" id="KIJ26175.1"/>
    </source>
</evidence>
<dbReference type="EMBL" id="KN837381">
    <property type="protein sequence ID" value="KIJ26175.1"/>
    <property type="molecule type" value="Genomic_DNA"/>
</dbReference>
<dbReference type="OrthoDB" id="1898221at2759"/>
<feature type="domain" description="AMP-binding enzyme C-terminal" evidence="4">
    <location>
        <begin position="467"/>
        <end position="554"/>
    </location>
</feature>
<dbReference type="Pfam" id="PF13193">
    <property type="entry name" value="AMP-binding_C"/>
    <property type="match status" value="1"/>
</dbReference>
<keyword evidence="6" id="KW-1185">Reference proteome</keyword>
<dbReference type="AlphaFoldDB" id="A0A0C9ULM2"/>
<name>A0A0C9ULM2_SPHS4</name>
<evidence type="ECO:0008006" key="7">
    <source>
        <dbReference type="Google" id="ProtNLM"/>
    </source>
</evidence>
<evidence type="ECO:0000259" key="4">
    <source>
        <dbReference type="Pfam" id="PF13193"/>
    </source>
</evidence>
<dbReference type="Gene3D" id="3.40.50.980">
    <property type="match status" value="2"/>
</dbReference>
<gene>
    <name evidence="5" type="ORF">M422DRAFT_785312</name>
</gene>
<dbReference type="InterPro" id="IPR020845">
    <property type="entry name" value="AMP-binding_CS"/>
</dbReference>
<comment type="similarity">
    <text evidence="1">Belongs to the ATP-dependent AMP-binding enzyme family.</text>
</comment>